<comment type="similarity">
    <text evidence="16">Belongs to the SEDS family. FtsW subfamily.</text>
</comment>
<keyword evidence="7 21" id="KW-0812">Transmembrane</keyword>
<evidence type="ECO:0000256" key="10">
    <source>
        <dbReference type="ARBA" id="ARBA00022989"/>
    </source>
</evidence>
<evidence type="ECO:0000256" key="9">
    <source>
        <dbReference type="ARBA" id="ARBA00022984"/>
    </source>
</evidence>
<keyword evidence="10 21" id="KW-1133">Transmembrane helix</keyword>
<feature type="transmembrane region" description="Helical" evidence="21">
    <location>
        <begin position="49"/>
        <end position="70"/>
    </location>
</feature>
<keyword evidence="8" id="KW-0133">Cell shape</keyword>
<evidence type="ECO:0000313" key="22">
    <source>
        <dbReference type="EMBL" id="RLE14208.1"/>
    </source>
</evidence>
<evidence type="ECO:0000256" key="16">
    <source>
        <dbReference type="ARBA" id="ARBA00038053"/>
    </source>
</evidence>
<dbReference type="GO" id="GO:0015648">
    <property type="term" value="F:lipid-linked peptidoglycan transporter activity"/>
    <property type="evidence" value="ECO:0007669"/>
    <property type="project" value="TreeGrafter"/>
</dbReference>
<evidence type="ECO:0000256" key="13">
    <source>
        <dbReference type="ARBA" id="ARBA00023316"/>
    </source>
</evidence>
<feature type="transmembrane region" description="Helical" evidence="21">
    <location>
        <begin position="12"/>
        <end position="37"/>
    </location>
</feature>
<evidence type="ECO:0000256" key="17">
    <source>
        <dbReference type="ARBA" id="ARBA00041185"/>
    </source>
</evidence>
<evidence type="ECO:0000256" key="14">
    <source>
        <dbReference type="ARBA" id="ARBA00032370"/>
    </source>
</evidence>
<keyword evidence="4" id="KW-0132">Cell division</keyword>
<dbReference type="InterPro" id="IPR001182">
    <property type="entry name" value="FtsW/RodA"/>
</dbReference>
<evidence type="ECO:0000256" key="1">
    <source>
        <dbReference type="ARBA" id="ARBA00004651"/>
    </source>
</evidence>
<reference evidence="22 23" key="1">
    <citation type="submission" date="2018-06" db="EMBL/GenBank/DDBJ databases">
        <title>Extensive metabolic versatility and redundancy in microbially diverse, dynamic hydrothermal sediments.</title>
        <authorList>
            <person name="Dombrowski N."/>
            <person name="Teske A."/>
            <person name="Baker B.J."/>
        </authorList>
    </citation>
    <scope>NUCLEOTIDE SEQUENCE [LARGE SCALE GENOMIC DNA]</scope>
    <source>
        <strain evidence="22">B3_G15</strain>
    </source>
</reference>
<proteinExistence type="inferred from homology"/>
<dbReference type="EC" id="2.4.99.28" evidence="19"/>
<evidence type="ECO:0000256" key="6">
    <source>
        <dbReference type="ARBA" id="ARBA00022679"/>
    </source>
</evidence>
<feature type="transmembrane region" description="Helical" evidence="21">
    <location>
        <begin position="163"/>
        <end position="180"/>
    </location>
</feature>
<keyword evidence="6" id="KW-0808">Transferase</keyword>
<evidence type="ECO:0000256" key="5">
    <source>
        <dbReference type="ARBA" id="ARBA00022676"/>
    </source>
</evidence>
<dbReference type="GO" id="GO:0032153">
    <property type="term" value="C:cell division site"/>
    <property type="evidence" value="ECO:0007669"/>
    <property type="project" value="TreeGrafter"/>
</dbReference>
<evidence type="ECO:0000256" key="12">
    <source>
        <dbReference type="ARBA" id="ARBA00023306"/>
    </source>
</evidence>
<evidence type="ECO:0000313" key="23">
    <source>
        <dbReference type="Proteomes" id="UP000280417"/>
    </source>
</evidence>
<evidence type="ECO:0000256" key="15">
    <source>
        <dbReference type="ARBA" id="ARBA00033270"/>
    </source>
</evidence>
<keyword evidence="3" id="KW-1003">Cell membrane</keyword>
<evidence type="ECO:0000256" key="8">
    <source>
        <dbReference type="ARBA" id="ARBA00022960"/>
    </source>
</evidence>
<evidence type="ECO:0000256" key="20">
    <source>
        <dbReference type="ARBA" id="ARBA00049902"/>
    </source>
</evidence>
<comment type="subcellular location">
    <subcellularLocation>
        <location evidence="1">Cell membrane</location>
        <topology evidence="1">Multi-pass membrane protein</topology>
    </subcellularLocation>
</comment>
<feature type="transmembrane region" description="Helical" evidence="21">
    <location>
        <begin position="272"/>
        <end position="293"/>
    </location>
</feature>
<dbReference type="AlphaFoldDB" id="A0A662DH61"/>
<dbReference type="Proteomes" id="UP000280417">
    <property type="component" value="Unassembled WGS sequence"/>
</dbReference>
<sequence length="371" mass="40818">MKKKIQFDLPLLVVALLLTGLGILAIFSASAPYGYIGKGATHKWAINQVRWFLIGLAFLFLASRINYHFYQKIDKAVIFCVFLFLILVFVPGMARQIRGVHRWITFGNFRIQPSELAKIGMVIYLSSSLVRKKDKIDSFIQGFLPYFIILSFVFFLVMIEPDLGSALIIVATGFVVLYAGGARISHILYVICLGLVPLYFSIFEIGYRKNRIIAFLNPESDPLGIGFQPLHLKMSLGSGGFWGLGPGQGKQKLFYLPTPHTDSIFAVIGEEFGFLGTSFILFMFVIFTIRGLKIAMGAKDDLGKLLAVGLTCLISGQALINMGVATVILPTTGSTLPFISYGGSSLLVSLIAVGILLNISRHNSKIKQDNA</sequence>
<name>A0A662DH61_UNCAE</name>
<feature type="transmembrane region" description="Helical" evidence="21">
    <location>
        <begin position="335"/>
        <end position="357"/>
    </location>
</feature>
<feature type="transmembrane region" description="Helical" evidence="21">
    <location>
        <begin position="76"/>
        <end position="94"/>
    </location>
</feature>
<organism evidence="22 23">
    <name type="scientific">Aerophobetes bacterium</name>
    <dbReference type="NCBI Taxonomy" id="2030807"/>
    <lineage>
        <taxon>Bacteria</taxon>
        <taxon>Candidatus Aerophobota</taxon>
    </lineage>
</organism>
<dbReference type="GO" id="GO:0008955">
    <property type="term" value="F:peptidoglycan glycosyltransferase activity"/>
    <property type="evidence" value="ECO:0007669"/>
    <property type="project" value="UniProtKB-EC"/>
</dbReference>
<keyword evidence="11 21" id="KW-0472">Membrane</keyword>
<accession>A0A662DH61</accession>
<keyword evidence="13" id="KW-0961">Cell wall biogenesis/degradation</keyword>
<keyword evidence="5" id="KW-0328">Glycosyltransferase</keyword>
<dbReference type="PANTHER" id="PTHR30474">
    <property type="entry name" value="CELL CYCLE PROTEIN"/>
    <property type="match status" value="1"/>
</dbReference>
<keyword evidence="12" id="KW-0131">Cell cycle</keyword>
<dbReference type="Pfam" id="PF01098">
    <property type="entry name" value="FTSW_RODA_SPOVE"/>
    <property type="match status" value="1"/>
</dbReference>
<evidence type="ECO:0000256" key="18">
    <source>
        <dbReference type="ARBA" id="ARBA00041418"/>
    </source>
</evidence>
<protein>
    <recommendedName>
        <fullName evidence="17">Probable peptidoglycan glycosyltransferase FtsW</fullName>
        <ecNumber evidence="19">2.4.99.28</ecNumber>
    </recommendedName>
    <alternativeName>
        <fullName evidence="18">Cell division protein FtsW</fullName>
    </alternativeName>
    <alternativeName>
        <fullName evidence="15">Cell wall polymerase</fullName>
    </alternativeName>
    <alternativeName>
        <fullName evidence="14">Peptidoglycan polymerase</fullName>
    </alternativeName>
</protein>
<evidence type="ECO:0000256" key="7">
    <source>
        <dbReference type="ARBA" id="ARBA00022692"/>
    </source>
</evidence>
<keyword evidence="9" id="KW-0573">Peptidoglycan synthesis</keyword>
<comment type="caution">
    <text evidence="22">The sequence shown here is derived from an EMBL/GenBank/DDBJ whole genome shotgun (WGS) entry which is preliminary data.</text>
</comment>
<dbReference type="EMBL" id="QMQA01000055">
    <property type="protein sequence ID" value="RLE14208.1"/>
    <property type="molecule type" value="Genomic_DNA"/>
</dbReference>
<dbReference type="GO" id="GO:0009252">
    <property type="term" value="P:peptidoglycan biosynthetic process"/>
    <property type="evidence" value="ECO:0007669"/>
    <property type="project" value="UniProtKB-KW"/>
</dbReference>
<dbReference type="NCBIfam" id="TIGR02614">
    <property type="entry name" value="ftsW"/>
    <property type="match status" value="1"/>
</dbReference>
<dbReference type="InterPro" id="IPR013437">
    <property type="entry name" value="FtsW"/>
</dbReference>
<dbReference type="GO" id="GO:0071555">
    <property type="term" value="P:cell wall organization"/>
    <property type="evidence" value="ECO:0007669"/>
    <property type="project" value="UniProtKB-KW"/>
</dbReference>
<dbReference type="GO" id="GO:0051301">
    <property type="term" value="P:cell division"/>
    <property type="evidence" value="ECO:0007669"/>
    <property type="project" value="UniProtKB-KW"/>
</dbReference>
<dbReference type="PANTHER" id="PTHR30474:SF2">
    <property type="entry name" value="PEPTIDOGLYCAN GLYCOSYLTRANSFERASE FTSW-RELATED"/>
    <property type="match status" value="1"/>
</dbReference>
<feature type="transmembrane region" description="Helical" evidence="21">
    <location>
        <begin position="139"/>
        <end position="157"/>
    </location>
</feature>
<dbReference type="GO" id="GO:0005886">
    <property type="term" value="C:plasma membrane"/>
    <property type="evidence" value="ECO:0007669"/>
    <property type="project" value="UniProtKB-SubCell"/>
</dbReference>
<evidence type="ECO:0000256" key="11">
    <source>
        <dbReference type="ARBA" id="ARBA00023136"/>
    </source>
</evidence>
<dbReference type="GO" id="GO:0008360">
    <property type="term" value="P:regulation of cell shape"/>
    <property type="evidence" value="ECO:0007669"/>
    <property type="project" value="UniProtKB-KW"/>
</dbReference>
<gene>
    <name evidence="22" type="primary">ftsW</name>
    <name evidence="22" type="ORF">DRJ04_02850</name>
</gene>
<evidence type="ECO:0000256" key="21">
    <source>
        <dbReference type="SAM" id="Phobius"/>
    </source>
</evidence>
<feature type="transmembrane region" description="Helical" evidence="21">
    <location>
        <begin position="187"/>
        <end position="207"/>
    </location>
</feature>
<evidence type="ECO:0000256" key="19">
    <source>
        <dbReference type="ARBA" id="ARBA00044770"/>
    </source>
</evidence>
<feature type="transmembrane region" description="Helical" evidence="21">
    <location>
        <begin position="305"/>
        <end position="329"/>
    </location>
</feature>
<evidence type="ECO:0000256" key="2">
    <source>
        <dbReference type="ARBA" id="ARBA00004752"/>
    </source>
</evidence>
<comment type="pathway">
    <text evidence="2">Cell wall biogenesis; peptidoglycan biosynthesis.</text>
</comment>
<comment type="catalytic activity">
    <reaction evidence="20">
        <text>[GlcNAc-(1-&gt;4)-Mur2Ac(oyl-L-Ala-gamma-D-Glu-L-Lys-D-Ala-D-Ala)](n)-di-trans,octa-cis-undecaprenyl diphosphate + beta-D-GlcNAc-(1-&gt;4)-Mur2Ac(oyl-L-Ala-gamma-D-Glu-L-Lys-D-Ala-D-Ala)-di-trans,octa-cis-undecaprenyl diphosphate = [GlcNAc-(1-&gt;4)-Mur2Ac(oyl-L-Ala-gamma-D-Glu-L-Lys-D-Ala-D-Ala)](n+1)-di-trans,octa-cis-undecaprenyl diphosphate + di-trans,octa-cis-undecaprenyl diphosphate + H(+)</text>
        <dbReference type="Rhea" id="RHEA:23708"/>
        <dbReference type="Rhea" id="RHEA-COMP:9602"/>
        <dbReference type="Rhea" id="RHEA-COMP:9603"/>
        <dbReference type="ChEBI" id="CHEBI:15378"/>
        <dbReference type="ChEBI" id="CHEBI:58405"/>
        <dbReference type="ChEBI" id="CHEBI:60033"/>
        <dbReference type="ChEBI" id="CHEBI:78435"/>
        <dbReference type="EC" id="2.4.99.28"/>
    </reaction>
</comment>
<evidence type="ECO:0000256" key="3">
    <source>
        <dbReference type="ARBA" id="ARBA00022475"/>
    </source>
</evidence>
<evidence type="ECO:0000256" key="4">
    <source>
        <dbReference type="ARBA" id="ARBA00022618"/>
    </source>
</evidence>